<evidence type="ECO:0000313" key="10">
    <source>
        <dbReference type="EMBL" id="XCM77677.1"/>
    </source>
</evidence>
<evidence type="ECO:0000256" key="5">
    <source>
        <dbReference type="ARBA" id="ARBA00023002"/>
    </source>
</evidence>
<dbReference type="PANTHER" id="PTHR30521:SF4">
    <property type="entry name" value="DEFERROCHELATASE"/>
    <property type="match status" value="1"/>
</dbReference>
<proteinExistence type="inferred from homology"/>
<dbReference type="InterPro" id="IPR049509">
    <property type="entry name" value="DyP_N"/>
</dbReference>
<keyword evidence="6" id="KW-0408">Iron</keyword>
<dbReference type="NCBIfam" id="TIGR01413">
    <property type="entry name" value="Dyp_perox_fam"/>
    <property type="match status" value="1"/>
</dbReference>
<evidence type="ECO:0000256" key="8">
    <source>
        <dbReference type="SAM" id="MobiDB-lite"/>
    </source>
</evidence>
<dbReference type="GO" id="GO:0046872">
    <property type="term" value="F:metal ion binding"/>
    <property type="evidence" value="ECO:0007669"/>
    <property type="project" value="UniProtKB-KW"/>
</dbReference>
<keyword evidence="5" id="KW-0560">Oxidoreductase</keyword>
<accession>A0AAU8JPC2</accession>
<name>A0AAU8JPC2_9ACTN</name>
<keyword evidence="3" id="KW-0349">Heme</keyword>
<dbReference type="EMBL" id="CP159872">
    <property type="protein sequence ID" value="XCM77677.1"/>
    <property type="molecule type" value="Genomic_DNA"/>
</dbReference>
<comment type="cofactor">
    <cofactor evidence="1">
        <name>heme b</name>
        <dbReference type="ChEBI" id="CHEBI:60344"/>
    </cofactor>
</comment>
<evidence type="ECO:0000256" key="7">
    <source>
        <dbReference type="ARBA" id="ARBA00025737"/>
    </source>
</evidence>
<dbReference type="AlphaFoldDB" id="A0AAU8JPC2"/>
<reference evidence="10" key="1">
    <citation type="submission" date="2024-06" db="EMBL/GenBank/DDBJ databases">
        <title>The genome sequences of Kitasatospora sp. strain HUAS MG31.</title>
        <authorList>
            <person name="Mo P."/>
        </authorList>
    </citation>
    <scope>NUCLEOTIDE SEQUENCE</scope>
    <source>
        <strain evidence="10">HUAS MG31</strain>
    </source>
</reference>
<evidence type="ECO:0000259" key="9">
    <source>
        <dbReference type="Pfam" id="PF21105"/>
    </source>
</evidence>
<dbReference type="RefSeq" id="WP_354637368.1">
    <property type="nucleotide sequence ID" value="NZ_CP159872.1"/>
</dbReference>
<dbReference type="SUPFAM" id="SSF54909">
    <property type="entry name" value="Dimeric alpha+beta barrel"/>
    <property type="match status" value="1"/>
</dbReference>
<evidence type="ECO:0000256" key="6">
    <source>
        <dbReference type="ARBA" id="ARBA00023004"/>
    </source>
</evidence>
<dbReference type="Pfam" id="PF21105">
    <property type="entry name" value="DyP_N"/>
    <property type="match status" value="1"/>
</dbReference>
<dbReference type="InterPro" id="IPR006314">
    <property type="entry name" value="Dyp_peroxidase"/>
</dbReference>
<evidence type="ECO:0000256" key="2">
    <source>
        <dbReference type="ARBA" id="ARBA00022559"/>
    </source>
</evidence>
<protein>
    <submittedName>
        <fullName evidence="10">Dyp-type peroxidase</fullName>
    </submittedName>
</protein>
<keyword evidence="2 10" id="KW-0575">Peroxidase</keyword>
<dbReference type="GO" id="GO:0005829">
    <property type="term" value="C:cytosol"/>
    <property type="evidence" value="ECO:0007669"/>
    <property type="project" value="TreeGrafter"/>
</dbReference>
<sequence length="504" mass="54438">MTQDLKLRESTEIQGDILAGFKKDHVTLLFLKFEEAQRARTWLRWLTPRIATTKQVAAFNKAFSEARRTSGGDDPKTLKAVWHGVSFTYSGLQLLSGADPVPGDAAGTTLGAFKEGAARRAGALGDSGQSAPEKWIFGNGTGQAIHAVVTVAADTPQDLAAAVTDQREAAAQAKAVIVFQQNGATLPGSRRGKEHFGFKDGISEPGVAGFDEPDPEHPQWVKDHPGTRIIPAGEFVVGLPPVGGTVPVMPGWALNGSFQVVRRLAQDVPGWWAQVAVQLQVLREAKTVAQDATVEWLAARLVGRWRSGTPISKCPFADAPNDPDASTDNDLTFRGDELGHITPLFSHLRKTNPRDGLVVTPGGQPLPEEQVVDNRRIIRRGIPYGQPFDPASEGPGGPDSPRGLVFVCYQSDLVKQFEFIQADWVNSLNFPPRPKPPADEDRRPGHDPMIGSSGRVTFEGVSESGENIYQELQFQQFVHTEGAVYSFAPSLSTLRLLGAGKLPA</sequence>
<feature type="domain" description="DyP dimeric alpha+beta barrel" evidence="9">
    <location>
        <begin position="12"/>
        <end position="168"/>
    </location>
</feature>
<dbReference type="GO" id="GO:0004601">
    <property type="term" value="F:peroxidase activity"/>
    <property type="evidence" value="ECO:0007669"/>
    <property type="project" value="UniProtKB-KW"/>
</dbReference>
<dbReference type="KEGG" id="kcm:ABWK59_01360"/>
<evidence type="ECO:0000256" key="1">
    <source>
        <dbReference type="ARBA" id="ARBA00001970"/>
    </source>
</evidence>
<evidence type="ECO:0000256" key="4">
    <source>
        <dbReference type="ARBA" id="ARBA00022723"/>
    </source>
</evidence>
<comment type="similarity">
    <text evidence="7">Belongs to the DyP-type peroxidase family.</text>
</comment>
<organism evidence="10">
    <name type="scientific">Kitasatospora camelliae</name>
    <dbReference type="NCBI Taxonomy" id="3156397"/>
    <lineage>
        <taxon>Bacteria</taxon>
        <taxon>Bacillati</taxon>
        <taxon>Actinomycetota</taxon>
        <taxon>Actinomycetes</taxon>
        <taxon>Kitasatosporales</taxon>
        <taxon>Streptomycetaceae</taxon>
        <taxon>Kitasatospora</taxon>
    </lineage>
</organism>
<dbReference type="PANTHER" id="PTHR30521">
    <property type="entry name" value="DEFERROCHELATASE/PEROXIDASE"/>
    <property type="match status" value="1"/>
</dbReference>
<keyword evidence="4" id="KW-0479">Metal-binding</keyword>
<evidence type="ECO:0000256" key="3">
    <source>
        <dbReference type="ARBA" id="ARBA00022617"/>
    </source>
</evidence>
<dbReference type="GO" id="GO:0020037">
    <property type="term" value="F:heme binding"/>
    <property type="evidence" value="ECO:0007669"/>
    <property type="project" value="InterPro"/>
</dbReference>
<dbReference type="PROSITE" id="PS51404">
    <property type="entry name" value="DYP_PEROXIDASE"/>
    <property type="match status" value="1"/>
</dbReference>
<feature type="region of interest" description="Disordered" evidence="8">
    <location>
        <begin position="429"/>
        <end position="455"/>
    </location>
</feature>
<feature type="compositionally biased region" description="Basic and acidic residues" evidence="8">
    <location>
        <begin position="436"/>
        <end position="446"/>
    </location>
</feature>
<gene>
    <name evidence="10" type="ORF">ABWK59_01360</name>
</gene>
<dbReference type="InterPro" id="IPR011008">
    <property type="entry name" value="Dimeric_a/b-barrel"/>
</dbReference>